<proteinExistence type="predicted"/>
<dbReference type="Proteomes" id="UP000053958">
    <property type="component" value="Unassembled WGS sequence"/>
</dbReference>
<reference evidence="1 2" key="1">
    <citation type="submission" date="2015-04" db="EMBL/GenBank/DDBJ databases">
        <authorList>
            <person name="Heijne W.H."/>
            <person name="Fedorova N.D."/>
            <person name="Nierman W.C."/>
            <person name="Vollebregt A.W."/>
            <person name="Zhao Z."/>
            <person name="Wu L."/>
            <person name="Kumar M."/>
            <person name="Stam H."/>
            <person name="van den Berg M.A."/>
            <person name="Pel H.J."/>
        </authorList>
    </citation>
    <scope>NUCLEOTIDE SEQUENCE [LARGE SCALE GENOMIC DNA]</scope>
    <source>
        <strain evidence="1 2">CBS 393.64</strain>
    </source>
</reference>
<evidence type="ECO:0000313" key="2">
    <source>
        <dbReference type="Proteomes" id="UP000053958"/>
    </source>
</evidence>
<sequence length="93" mass="10370">ARLASRLAEAPRAHLAWSSDRRIPSPFPNSSNGDNRPIEWPSSMMMMAAKSRPMGAVGSGTLLRASEWTYHPALEDTRRGQMQRSLEVKMIFG</sequence>
<organism evidence="1 2">
    <name type="scientific">Rasamsonia emersonii (strain ATCC 16479 / CBS 393.64 / IMI 116815)</name>
    <dbReference type="NCBI Taxonomy" id="1408163"/>
    <lineage>
        <taxon>Eukaryota</taxon>
        <taxon>Fungi</taxon>
        <taxon>Dikarya</taxon>
        <taxon>Ascomycota</taxon>
        <taxon>Pezizomycotina</taxon>
        <taxon>Eurotiomycetes</taxon>
        <taxon>Eurotiomycetidae</taxon>
        <taxon>Eurotiales</taxon>
        <taxon>Trichocomaceae</taxon>
        <taxon>Rasamsonia</taxon>
    </lineage>
</organism>
<dbReference type="GeneID" id="25319285"/>
<dbReference type="EMBL" id="LASV01000391">
    <property type="protein sequence ID" value="KKA19032.1"/>
    <property type="molecule type" value="Genomic_DNA"/>
</dbReference>
<dbReference type="RefSeq" id="XP_013325644.1">
    <property type="nucleotide sequence ID" value="XM_013470190.1"/>
</dbReference>
<keyword evidence="2" id="KW-1185">Reference proteome</keyword>
<accession>A0A0F4YL61</accession>
<feature type="non-terminal residue" evidence="1">
    <location>
        <position position="1"/>
    </location>
</feature>
<protein>
    <submittedName>
        <fullName evidence="1">Uncharacterized protein</fullName>
    </submittedName>
</protein>
<dbReference type="AlphaFoldDB" id="A0A0F4YL61"/>
<evidence type="ECO:0000313" key="1">
    <source>
        <dbReference type="EMBL" id="KKA19032.1"/>
    </source>
</evidence>
<comment type="caution">
    <text evidence="1">The sequence shown here is derived from an EMBL/GenBank/DDBJ whole genome shotgun (WGS) entry which is preliminary data.</text>
</comment>
<name>A0A0F4YL61_RASE3</name>
<gene>
    <name evidence="1" type="ORF">T310_7008</name>
</gene>